<dbReference type="EMBL" id="BAABRI010000002">
    <property type="protein sequence ID" value="GAA5481118.1"/>
    <property type="molecule type" value="Genomic_DNA"/>
</dbReference>
<keyword evidence="3" id="KW-1185">Reference proteome</keyword>
<accession>A0ABP9UHI1</accession>
<name>A0ABP9UHI1_9BACT</name>
<evidence type="ECO:0000313" key="2">
    <source>
        <dbReference type="EMBL" id="GAA5481118.1"/>
    </source>
</evidence>
<dbReference type="Pfam" id="PF01738">
    <property type="entry name" value="DLH"/>
    <property type="match status" value="1"/>
</dbReference>
<gene>
    <name evidence="2" type="ORF">Hsar01_00325</name>
</gene>
<dbReference type="SUPFAM" id="SSF53474">
    <property type="entry name" value="alpha/beta-Hydrolases"/>
    <property type="match status" value="1"/>
</dbReference>
<sequence length="735" mass="81142">MKALLALVAIATAAAQPVDEFIDHAREAHGAFGEKAARFLVENMPRQDRESLSAAFLNENLDLAIQARETFPWAQAVPEPIFLNDVLPYAVFDEPRDPWRADFLEKCTPIVKGAGSATEAAQRLNRDLFKLLETHYNTDRERTNQSPKESIEQGKATCTGLSIILVDACRAVGIPARAVGTPMWSNGRGNHTWVEIWDGGWHFTGADEFDQAGLDRGWFTGDAAKARADVPEHAIYATSWKRDGLHFPMIWSPKSESVAAVNVTERYAQSEADRPVLGVRLSKGGEGDTRVAAKGALTSVAGRILEPFETKAGSADLNDMPRLAVTPGNAYRLRFEIGGAILETEPFTAGDGETTRDVIVSKLKAVPEAVQALTENPDSDPTFTAEESDRVVRLIAEQLLEPTKAERAAELENKAITLGDKTLLWKERTFGEAERGQRSLWISMHGGGGTTKEVNDQQWSNQVNLYDIPEGICVAPRAPTDSWNMWHQEHIDPLFSRLIEDMVALRGVDPDKVYLTGYSAGGDGVWQVAPRMADRFAAAAMMAGHPNEASLLGLRNLPFAIFMGGEDSAYDRNKIAAERLKKLDELHAADPQGYTHMGRIYEGLGHWMNRKDAEGIPWMAGFTRDPWPKKIVWFQDDVTHRRFYWLQLPEGYETKAGQEIVATVEGRTITLTGDVPAGTRILLHDRLIDLDQPLELIAGGASSTVKPVRSVAVIHRALAERWDPASCPTAELRVK</sequence>
<feature type="domain" description="Transglutaminase-like" evidence="1">
    <location>
        <begin position="150"/>
        <end position="208"/>
    </location>
</feature>
<dbReference type="Pfam" id="PF01841">
    <property type="entry name" value="Transglut_core"/>
    <property type="match status" value="1"/>
</dbReference>
<dbReference type="SUPFAM" id="SSF54001">
    <property type="entry name" value="Cysteine proteinases"/>
    <property type="match status" value="1"/>
</dbReference>
<reference evidence="2 3" key="1">
    <citation type="submission" date="2024-02" db="EMBL/GenBank/DDBJ databases">
        <title>Haloferula sargassicola NBRC 104335.</title>
        <authorList>
            <person name="Ichikawa N."/>
            <person name="Katano-Makiyama Y."/>
            <person name="Hidaka K."/>
        </authorList>
    </citation>
    <scope>NUCLEOTIDE SEQUENCE [LARGE SCALE GENOMIC DNA]</scope>
    <source>
        <strain evidence="2 3">NBRC 104335</strain>
    </source>
</reference>
<dbReference type="Proteomes" id="UP001476282">
    <property type="component" value="Unassembled WGS sequence"/>
</dbReference>
<dbReference type="InterPro" id="IPR002931">
    <property type="entry name" value="Transglutaminase-like"/>
</dbReference>
<dbReference type="Gene3D" id="3.40.50.1820">
    <property type="entry name" value="alpha/beta hydrolase"/>
    <property type="match status" value="1"/>
</dbReference>
<proteinExistence type="predicted"/>
<dbReference type="PANTHER" id="PTHR35532">
    <property type="entry name" value="SIMILAR TO POLYHYDROXYALKANOATE DEPOLYMERASE"/>
    <property type="match status" value="1"/>
</dbReference>
<evidence type="ECO:0000313" key="3">
    <source>
        <dbReference type="Proteomes" id="UP001476282"/>
    </source>
</evidence>
<comment type="caution">
    <text evidence="2">The sequence shown here is derived from an EMBL/GenBank/DDBJ whole genome shotgun (WGS) entry which is preliminary data.</text>
</comment>
<dbReference type="InterPro" id="IPR029058">
    <property type="entry name" value="AB_hydrolase_fold"/>
</dbReference>
<evidence type="ECO:0000259" key="1">
    <source>
        <dbReference type="SMART" id="SM00460"/>
    </source>
</evidence>
<protein>
    <recommendedName>
        <fullName evidence="1">Transglutaminase-like domain-containing protein</fullName>
    </recommendedName>
</protein>
<dbReference type="SMART" id="SM00460">
    <property type="entry name" value="TGc"/>
    <property type="match status" value="1"/>
</dbReference>
<organism evidence="2 3">
    <name type="scientific">Haloferula sargassicola</name>
    <dbReference type="NCBI Taxonomy" id="490096"/>
    <lineage>
        <taxon>Bacteria</taxon>
        <taxon>Pseudomonadati</taxon>
        <taxon>Verrucomicrobiota</taxon>
        <taxon>Verrucomicrobiia</taxon>
        <taxon>Verrucomicrobiales</taxon>
        <taxon>Verrucomicrobiaceae</taxon>
        <taxon>Haloferula</taxon>
    </lineage>
</organism>
<dbReference type="Gene3D" id="3.10.620.30">
    <property type="match status" value="1"/>
</dbReference>
<dbReference type="InterPro" id="IPR038765">
    <property type="entry name" value="Papain-like_cys_pep_sf"/>
</dbReference>
<dbReference type="InterPro" id="IPR002925">
    <property type="entry name" value="Dienelactn_hydro"/>
</dbReference>
<dbReference type="RefSeq" id="WP_353565275.1">
    <property type="nucleotide sequence ID" value="NZ_BAABRI010000002.1"/>
</dbReference>
<dbReference type="PANTHER" id="PTHR35532:SF5">
    <property type="entry name" value="CARBOHYDRATE-BINDING DOMAIN-CONTAINING PROTEIN"/>
    <property type="match status" value="1"/>
</dbReference>